<proteinExistence type="predicted"/>
<organism evidence="1 2">
    <name type="scientific">Thelephora ganbajun</name>
    <name type="common">Ganba fungus</name>
    <dbReference type="NCBI Taxonomy" id="370292"/>
    <lineage>
        <taxon>Eukaryota</taxon>
        <taxon>Fungi</taxon>
        <taxon>Dikarya</taxon>
        <taxon>Basidiomycota</taxon>
        <taxon>Agaricomycotina</taxon>
        <taxon>Agaricomycetes</taxon>
        <taxon>Thelephorales</taxon>
        <taxon>Thelephoraceae</taxon>
        <taxon>Thelephora</taxon>
    </lineage>
</organism>
<keyword evidence="2" id="KW-1185">Reference proteome</keyword>
<sequence>MYVADGPQKVTKIFCKEAVMWKRLKHPNIVPLLGVTITPLQLISTWMPGGNLPEYIKTHPNADRLEFLSDVAKGLCYLHSYNAIHGDIKGVCSFSDSSLTIALTPGQSNILVDDSGHARISDFGLATVTKDVGSTQSTSYHHGLAPRWTAPEVLNEGTYSKAADVFSFAMLMIEVFTGAIPFSDSSSFMAVLAIMQGKRPPRPTHPAVTEDLWILMQRCWDHDPRPRPEISEVLRTLLTSDPPAWKRLISHPSSTNERISLLTSIFSERNEVKMIRHLSGDDARALVDVIDETLDRLPQQIHRRCLRYLHTICGRQALLPKSLQIPLCYNPTAIPECSSRFADVWKGRCNGREVAAKALRVYSTNDFEQIRKVGTPQLVVFVNELAASCTEVLQGSRNMEDPASSERVAADRRDDDREAVRHGI</sequence>
<protein>
    <submittedName>
        <fullName evidence="1">Kinase-like protein</fullName>
    </submittedName>
</protein>
<name>A0ACB6Z405_THEGA</name>
<evidence type="ECO:0000313" key="1">
    <source>
        <dbReference type="EMBL" id="KAF9643876.1"/>
    </source>
</evidence>
<reference evidence="1" key="2">
    <citation type="journal article" date="2020" name="Nat. Commun.">
        <title>Large-scale genome sequencing of mycorrhizal fungi provides insights into the early evolution of symbiotic traits.</title>
        <authorList>
            <person name="Miyauchi S."/>
            <person name="Kiss E."/>
            <person name="Kuo A."/>
            <person name="Drula E."/>
            <person name="Kohler A."/>
            <person name="Sanchez-Garcia M."/>
            <person name="Morin E."/>
            <person name="Andreopoulos B."/>
            <person name="Barry K.W."/>
            <person name="Bonito G."/>
            <person name="Buee M."/>
            <person name="Carver A."/>
            <person name="Chen C."/>
            <person name="Cichocki N."/>
            <person name="Clum A."/>
            <person name="Culley D."/>
            <person name="Crous P.W."/>
            <person name="Fauchery L."/>
            <person name="Girlanda M."/>
            <person name="Hayes R.D."/>
            <person name="Keri Z."/>
            <person name="LaButti K."/>
            <person name="Lipzen A."/>
            <person name="Lombard V."/>
            <person name="Magnuson J."/>
            <person name="Maillard F."/>
            <person name="Murat C."/>
            <person name="Nolan M."/>
            <person name="Ohm R.A."/>
            <person name="Pangilinan J."/>
            <person name="Pereira M.F."/>
            <person name="Perotto S."/>
            <person name="Peter M."/>
            <person name="Pfister S."/>
            <person name="Riley R."/>
            <person name="Sitrit Y."/>
            <person name="Stielow J.B."/>
            <person name="Szollosi G."/>
            <person name="Zifcakova L."/>
            <person name="Stursova M."/>
            <person name="Spatafora J.W."/>
            <person name="Tedersoo L."/>
            <person name="Vaario L.M."/>
            <person name="Yamada A."/>
            <person name="Yan M."/>
            <person name="Wang P."/>
            <person name="Xu J."/>
            <person name="Bruns T."/>
            <person name="Baldrian P."/>
            <person name="Vilgalys R."/>
            <person name="Dunand C."/>
            <person name="Henrissat B."/>
            <person name="Grigoriev I.V."/>
            <person name="Hibbett D."/>
            <person name="Nagy L.G."/>
            <person name="Martin F.M."/>
        </authorList>
    </citation>
    <scope>NUCLEOTIDE SEQUENCE</scope>
    <source>
        <strain evidence="1">P2</strain>
    </source>
</reference>
<evidence type="ECO:0000313" key="2">
    <source>
        <dbReference type="Proteomes" id="UP000886501"/>
    </source>
</evidence>
<comment type="caution">
    <text evidence="1">The sequence shown here is derived from an EMBL/GenBank/DDBJ whole genome shotgun (WGS) entry which is preliminary data.</text>
</comment>
<reference evidence="1" key="1">
    <citation type="submission" date="2019-10" db="EMBL/GenBank/DDBJ databases">
        <authorList>
            <consortium name="DOE Joint Genome Institute"/>
            <person name="Kuo A."/>
            <person name="Miyauchi S."/>
            <person name="Kiss E."/>
            <person name="Drula E."/>
            <person name="Kohler A."/>
            <person name="Sanchez-Garcia M."/>
            <person name="Andreopoulos B."/>
            <person name="Barry K.W."/>
            <person name="Bonito G."/>
            <person name="Buee M."/>
            <person name="Carver A."/>
            <person name="Chen C."/>
            <person name="Cichocki N."/>
            <person name="Clum A."/>
            <person name="Culley D."/>
            <person name="Crous P.W."/>
            <person name="Fauchery L."/>
            <person name="Girlanda M."/>
            <person name="Hayes R."/>
            <person name="Keri Z."/>
            <person name="Labutti K."/>
            <person name="Lipzen A."/>
            <person name="Lombard V."/>
            <person name="Magnuson J."/>
            <person name="Maillard F."/>
            <person name="Morin E."/>
            <person name="Murat C."/>
            <person name="Nolan M."/>
            <person name="Ohm R."/>
            <person name="Pangilinan J."/>
            <person name="Pereira M."/>
            <person name="Perotto S."/>
            <person name="Peter M."/>
            <person name="Riley R."/>
            <person name="Sitrit Y."/>
            <person name="Stielow B."/>
            <person name="Szollosi G."/>
            <person name="Zifcakova L."/>
            <person name="Stursova M."/>
            <person name="Spatafora J.W."/>
            <person name="Tedersoo L."/>
            <person name="Vaario L.-M."/>
            <person name="Yamada A."/>
            <person name="Yan M."/>
            <person name="Wang P."/>
            <person name="Xu J."/>
            <person name="Bruns T."/>
            <person name="Baldrian P."/>
            <person name="Vilgalys R."/>
            <person name="Henrissat B."/>
            <person name="Grigoriev I.V."/>
            <person name="Hibbett D."/>
            <person name="Nagy L.G."/>
            <person name="Martin F.M."/>
        </authorList>
    </citation>
    <scope>NUCLEOTIDE SEQUENCE</scope>
    <source>
        <strain evidence="1">P2</strain>
    </source>
</reference>
<accession>A0ACB6Z405</accession>
<dbReference type="Proteomes" id="UP000886501">
    <property type="component" value="Unassembled WGS sequence"/>
</dbReference>
<dbReference type="EMBL" id="MU118178">
    <property type="protein sequence ID" value="KAF9643876.1"/>
    <property type="molecule type" value="Genomic_DNA"/>
</dbReference>
<gene>
    <name evidence="1" type="ORF">BDM02DRAFT_1283109</name>
</gene>